<organism evidence="1 2">
    <name type="scientific">Eumeta variegata</name>
    <name type="common">Bagworm moth</name>
    <name type="synonym">Eumeta japonica</name>
    <dbReference type="NCBI Taxonomy" id="151549"/>
    <lineage>
        <taxon>Eukaryota</taxon>
        <taxon>Metazoa</taxon>
        <taxon>Ecdysozoa</taxon>
        <taxon>Arthropoda</taxon>
        <taxon>Hexapoda</taxon>
        <taxon>Insecta</taxon>
        <taxon>Pterygota</taxon>
        <taxon>Neoptera</taxon>
        <taxon>Endopterygota</taxon>
        <taxon>Lepidoptera</taxon>
        <taxon>Glossata</taxon>
        <taxon>Ditrysia</taxon>
        <taxon>Tineoidea</taxon>
        <taxon>Psychidae</taxon>
        <taxon>Oiketicinae</taxon>
        <taxon>Eumeta</taxon>
    </lineage>
</organism>
<keyword evidence="2" id="KW-1185">Reference proteome</keyword>
<reference evidence="1 2" key="1">
    <citation type="journal article" date="2019" name="Commun. Biol.">
        <title>The bagworm genome reveals a unique fibroin gene that provides high tensile strength.</title>
        <authorList>
            <person name="Kono N."/>
            <person name="Nakamura H."/>
            <person name="Ohtoshi R."/>
            <person name="Tomita M."/>
            <person name="Numata K."/>
            <person name="Arakawa K."/>
        </authorList>
    </citation>
    <scope>NUCLEOTIDE SEQUENCE [LARGE SCALE GENOMIC DNA]</scope>
</reference>
<evidence type="ECO:0000313" key="1">
    <source>
        <dbReference type="EMBL" id="GBP83473.1"/>
    </source>
</evidence>
<dbReference type="AlphaFoldDB" id="A0A4C1Z8L7"/>
<dbReference type="Proteomes" id="UP000299102">
    <property type="component" value="Unassembled WGS sequence"/>
</dbReference>
<name>A0A4C1Z8L7_EUMVA</name>
<protein>
    <submittedName>
        <fullName evidence="1">Uncharacterized protein</fullName>
    </submittedName>
</protein>
<proteinExistence type="predicted"/>
<evidence type="ECO:0000313" key="2">
    <source>
        <dbReference type="Proteomes" id="UP000299102"/>
    </source>
</evidence>
<comment type="caution">
    <text evidence="1">The sequence shown here is derived from an EMBL/GenBank/DDBJ whole genome shotgun (WGS) entry which is preliminary data.</text>
</comment>
<dbReference type="EMBL" id="BGZK01001623">
    <property type="protein sequence ID" value="GBP83473.1"/>
    <property type="molecule type" value="Genomic_DNA"/>
</dbReference>
<gene>
    <name evidence="1" type="ORF">EVAR_65119_1</name>
</gene>
<sequence length="140" mass="15891">MHSQPPHVICSHALGNTLKGDRNSSIISHRPSPVKILVNCHRITITNHYTNSYKHCWMSVGSGCMLHVVIACCRSLNSLQEHVLVFVPGHFDRSRLGKRRARGRAAARRWRALTRGARAQLFSELLFVPNIIFRSFAHML</sequence>
<accession>A0A4C1Z8L7</accession>